<comment type="caution">
    <text evidence="1">The sequence shown here is derived from an EMBL/GenBank/DDBJ whole genome shotgun (WGS) entry which is preliminary data.</text>
</comment>
<proteinExistence type="predicted"/>
<keyword evidence="2" id="KW-1185">Reference proteome</keyword>
<name>A0A418NN24_9SPHN</name>
<dbReference type="Proteomes" id="UP000286576">
    <property type="component" value="Unassembled WGS sequence"/>
</dbReference>
<organism evidence="1 2">
    <name type="scientific">Aurantiacibacter zhengii</name>
    <dbReference type="NCBI Taxonomy" id="2307003"/>
    <lineage>
        <taxon>Bacteria</taxon>
        <taxon>Pseudomonadati</taxon>
        <taxon>Pseudomonadota</taxon>
        <taxon>Alphaproteobacteria</taxon>
        <taxon>Sphingomonadales</taxon>
        <taxon>Erythrobacteraceae</taxon>
        <taxon>Aurantiacibacter</taxon>
    </lineage>
</organism>
<evidence type="ECO:0000313" key="2">
    <source>
        <dbReference type="Proteomes" id="UP000286576"/>
    </source>
</evidence>
<evidence type="ECO:0000313" key="1">
    <source>
        <dbReference type="EMBL" id="RIV82762.1"/>
    </source>
</evidence>
<gene>
    <name evidence="1" type="ORF">D2V07_17575</name>
</gene>
<dbReference type="AlphaFoldDB" id="A0A418NN24"/>
<sequence>MDLNKKYAAHQKALIFSKRADSDADRRDHLAEAEGIAKEIGTFQLGLGAAAACAWCALHLTAT</sequence>
<dbReference type="RefSeq" id="WP_119588223.1">
    <property type="nucleotide sequence ID" value="NZ_CAWODQ010000007.1"/>
</dbReference>
<dbReference type="EMBL" id="QXFL01000015">
    <property type="protein sequence ID" value="RIV82762.1"/>
    <property type="molecule type" value="Genomic_DNA"/>
</dbReference>
<protein>
    <submittedName>
        <fullName evidence="1">Uncharacterized protein</fullName>
    </submittedName>
</protein>
<accession>A0A418NN24</accession>
<reference evidence="1 2" key="1">
    <citation type="submission" date="2018-08" db="EMBL/GenBank/DDBJ databases">
        <title>Erythrobacter zhengii sp.nov., a bacterium isolated from deep-sea sediment.</title>
        <authorList>
            <person name="Fang C."/>
            <person name="Wu Y.-H."/>
            <person name="Sun C."/>
            <person name="Wang H."/>
            <person name="Cheng H."/>
            <person name="Meng F.-X."/>
            <person name="Wang C.-S."/>
            <person name="Xu X.-W."/>
        </authorList>
    </citation>
    <scope>NUCLEOTIDE SEQUENCE [LARGE SCALE GENOMIC DNA]</scope>
    <source>
        <strain evidence="1 2">V18</strain>
    </source>
</reference>